<proteinExistence type="predicted"/>
<sequence length="103" mass="11294">MIAVALVHGGMLPSFFSERFYRNLCSPPTSPTTLEEIRVAGDITEARDAIEGAAESLSSLGSLKYVTTMEGCDQLVQAATSFYVEERTKEALQHRVLCVCTYL</sequence>
<gene>
    <name evidence="1" type="ORF">ILYODFUR_024205</name>
</gene>
<protein>
    <submittedName>
        <fullName evidence="1">Uncharacterized protein</fullName>
    </submittedName>
</protein>
<evidence type="ECO:0000313" key="1">
    <source>
        <dbReference type="EMBL" id="MEQ2229955.1"/>
    </source>
</evidence>
<reference evidence="1 2" key="1">
    <citation type="submission" date="2021-06" db="EMBL/GenBank/DDBJ databases">
        <authorList>
            <person name="Palmer J.M."/>
        </authorList>
    </citation>
    <scope>NUCLEOTIDE SEQUENCE [LARGE SCALE GENOMIC DNA]</scope>
    <source>
        <strain evidence="2">if_2019</strain>
        <tissue evidence="1">Muscle</tissue>
    </source>
</reference>
<comment type="caution">
    <text evidence="1">The sequence shown here is derived from an EMBL/GenBank/DDBJ whole genome shotgun (WGS) entry which is preliminary data.</text>
</comment>
<keyword evidence="2" id="KW-1185">Reference proteome</keyword>
<name>A0ABV0TC53_9TELE</name>
<dbReference type="Proteomes" id="UP001482620">
    <property type="component" value="Unassembled WGS sequence"/>
</dbReference>
<organism evidence="1 2">
    <name type="scientific">Ilyodon furcidens</name>
    <name type="common">goldbreast splitfin</name>
    <dbReference type="NCBI Taxonomy" id="33524"/>
    <lineage>
        <taxon>Eukaryota</taxon>
        <taxon>Metazoa</taxon>
        <taxon>Chordata</taxon>
        <taxon>Craniata</taxon>
        <taxon>Vertebrata</taxon>
        <taxon>Euteleostomi</taxon>
        <taxon>Actinopterygii</taxon>
        <taxon>Neopterygii</taxon>
        <taxon>Teleostei</taxon>
        <taxon>Neoteleostei</taxon>
        <taxon>Acanthomorphata</taxon>
        <taxon>Ovalentaria</taxon>
        <taxon>Atherinomorphae</taxon>
        <taxon>Cyprinodontiformes</taxon>
        <taxon>Goodeidae</taxon>
        <taxon>Ilyodon</taxon>
    </lineage>
</organism>
<evidence type="ECO:0000313" key="2">
    <source>
        <dbReference type="Proteomes" id="UP001482620"/>
    </source>
</evidence>
<accession>A0ABV0TC53</accession>
<dbReference type="EMBL" id="JAHRIQ010026016">
    <property type="protein sequence ID" value="MEQ2229955.1"/>
    <property type="molecule type" value="Genomic_DNA"/>
</dbReference>